<dbReference type="InterPro" id="IPR029760">
    <property type="entry name" value="GPX_CS"/>
</dbReference>
<feature type="active site" evidence="4">
    <location>
        <position position="35"/>
    </location>
</feature>
<dbReference type="OrthoDB" id="9789406at2"/>
<sequence length="182" mass="21024">MTVYDFQAVSIDGKQIELSAYRGKVLLIVNLASKCSFSRQFAGLQKLYETWREHGFEILGFPCNQFNGKEPGSNAEVRETCQRDFGVTFPLFEKIDVRGETVHPLFQYLTEQAPFQGFDPESADGRWMRDFLRQKYPDIYAGNGVKWNFSKFLIDHDGQVKARFEPTVQPEDIHPFIERVIG</sequence>
<dbReference type="FunFam" id="3.40.30.10:FF:000010">
    <property type="entry name" value="Glutathione peroxidase"/>
    <property type="match status" value="1"/>
</dbReference>
<evidence type="ECO:0000313" key="7">
    <source>
        <dbReference type="Proteomes" id="UP000267017"/>
    </source>
</evidence>
<accession>A0A3P3U0M7</accession>
<comment type="caution">
    <text evidence="6">The sequence shown here is derived from an EMBL/GenBank/DDBJ whole genome shotgun (WGS) entry which is preliminary data.</text>
</comment>
<dbReference type="PANTHER" id="PTHR11592">
    <property type="entry name" value="GLUTATHIONE PEROXIDASE"/>
    <property type="match status" value="1"/>
</dbReference>
<evidence type="ECO:0000256" key="3">
    <source>
        <dbReference type="ARBA" id="ARBA00023002"/>
    </source>
</evidence>
<dbReference type="Pfam" id="PF00255">
    <property type="entry name" value="GSHPx"/>
    <property type="match status" value="1"/>
</dbReference>
<dbReference type="PANTHER" id="PTHR11592:SF78">
    <property type="entry name" value="GLUTATHIONE PEROXIDASE"/>
    <property type="match status" value="1"/>
</dbReference>
<dbReference type="CDD" id="cd00340">
    <property type="entry name" value="GSH_Peroxidase"/>
    <property type="match status" value="1"/>
</dbReference>
<dbReference type="SUPFAM" id="SSF52833">
    <property type="entry name" value="Thioredoxin-like"/>
    <property type="match status" value="1"/>
</dbReference>
<dbReference type="Gene3D" id="3.40.30.10">
    <property type="entry name" value="Glutaredoxin"/>
    <property type="match status" value="1"/>
</dbReference>
<evidence type="ECO:0000256" key="1">
    <source>
        <dbReference type="ARBA" id="ARBA00006926"/>
    </source>
</evidence>
<organism evidence="6 7">
    <name type="scientific">Paenibacillus oralis</name>
    <dbReference type="NCBI Taxonomy" id="2490856"/>
    <lineage>
        <taxon>Bacteria</taxon>
        <taxon>Bacillati</taxon>
        <taxon>Bacillota</taxon>
        <taxon>Bacilli</taxon>
        <taxon>Bacillales</taxon>
        <taxon>Paenibacillaceae</taxon>
        <taxon>Paenibacillus</taxon>
    </lineage>
</organism>
<dbReference type="AlphaFoldDB" id="A0A3P3U0M7"/>
<dbReference type="InterPro" id="IPR036249">
    <property type="entry name" value="Thioredoxin-like_sf"/>
</dbReference>
<keyword evidence="3 5" id="KW-0560">Oxidoreductase</keyword>
<dbReference type="RefSeq" id="WP_128631726.1">
    <property type="nucleotide sequence ID" value="NZ_RRCN01000001.1"/>
</dbReference>
<protein>
    <recommendedName>
        <fullName evidence="5">Glutathione peroxidase</fullName>
    </recommendedName>
</protein>
<evidence type="ECO:0000256" key="2">
    <source>
        <dbReference type="ARBA" id="ARBA00022559"/>
    </source>
</evidence>
<dbReference type="Proteomes" id="UP000267017">
    <property type="component" value="Unassembled WGS sequence"/>
</dbReference>
<gene>
    <name evidence="6" type="ORF">EHV15_13855</name>
</gene>
<dbReference type="EMBL" id="RRCN01000001">
    <property type="protein sequence ID" value="RRJ63895.1"/>
    <property type="molecule type" value="Genomic_DNA"/>
</dbReference>
<name>A0A3P3U0M7_9BACL</name>
<reference evidence="6 7" key="1">
    <citation type="submission" date="2018-11" db="EMBL/GenBank/DDBJ databases">
        <title>Genome sequencing of Paenibacillus sp. KCOM 3021 (= ChDC PVNT-B20).</title>
        <authorList>
            <person name="Kook J.-K."/>
            <person name="Park S.-N."/>
            <person name="Lim Y.K."/>
        </authorList>
    </citation>
    <scope>NUCLEOTIDE SEQUENCE [LARGE SCALE GENOMIC DNA]</scope>
    <source>
        <strain evidence="6 7">KCOM 3021</strain>
    </source>
</reference>
<evidence type="ECO:0000313" key="6">
    <source>
        <dbReference type="EMBL" id="RRJ63895.1"/>
    </source>
</evidence>
<dbReference type="GO" id="GO:0004601">
    <property type="term" value="F:peroxidase activity"/>
    <property type="evidence" value="ECO:0007669"/>
    <property type="project" value="UniProtKB-KW"/>
</dbReference>
<dbReference type="PIRSF" id="PIRSF000303">
    <property type="entry name" value="Glutathion_perox"/>
    <property type="match status" value="1"/>
</dbReference>
<dbReference type="PROSITE" id="PS00763">
    <property type="entry name" value="GLUTATHIONE_PEROXID_2"/>
    <property type="match status" value="1"/>
</dbReference>
<dbReference type="InterPro" id="IPR000889">
    <property type="entry name" value="Glutathione_peroxidase"/>
</dbReference>
<dbReference type="PRINTS" id="PR01011">
    <property type="entry name" value="GLUTPROXDASE"/>
</dbReference>
<evidence type="ECO:0000256" key="5">
    <source>
        <dbReference type="RuleBase" id="RU000499"/>
    </source>
</evidence>
<evidence type="ECO:0000256" key="4">
    <source>
        <dbReference type="PIRSR" id="PIRSR000303-1"/>
    </source>
</evidence>
<dbReference type="GO" id="GO:0034599">
    <property type="term" value="P:cellular response to oxidative stress"/>
    <property type="evidence" value="ECO:0007669"/>
    <property type="project" value="TreeGrafter"/>
</dbReference>
<keyword evidence="7" id="KW-1185">Reference proteome</keyword>
<proteinExistence type="inferred from homology"/>
<dbReference type="PROSITE" id="PS51355">
    <property type="entry name" value="GLUTATHIONE_PEROXID_3"/>
    <property type="match status" value="1"/>
</dbReference>
<comment type="similarity">
    <text evidence="1 5">Belongs to the glutathione peroxidase family.</text>
</comment>
<keyword evidence="2 5" id="KW-0575">Peroxidase</keyword>